<evidence type="ECO:0000256" key="5">
    <source>
        <dbReference type="ARBA" id="ARBA00049534"/>
    </source>
</evidence>
<dbReference type="OrthoDB" id="9788822at2"/>
<feature type="binding site" evidence="7">
    <location>
        <position position="166"/>
    </location>
    <ligand>
        <name>substrate</name>
    </ligand>
</feature>
<comment type="subunit">
    <text evidence="2 7">Homotetramer.</text>
</comment>
<dbReference type="EC" id="3.5.1.2" evidence="3 7"/>
<dbReference type="InterPro" id="IPR002645">
    <property type="entry name" value="STAS_dom"/>
</dbReference>
<dbReference type="AlphaFoldDB" id="A0A418Q5Q1"/>
<accession>A0A418Q5Q1</accession>
<evidence type="ECO:0000256" key="7">
    <source>
        <dbReference type="HAMAP-Rule" id="MF_00313"/>
    </source>
</evidence>
<proteinExistence type="inferred from homology"/>
<comment type="similarity">
    <text evidence="1 7">Belongs to the glutaminase family.</text>
</comment>
<evidence type="ECO:0000313" key="9">
    <source>
        <dbReference type="EMBL" id="RIX33990.1"/>
    </source>
</evidence>
<sequence length="436" mass="47931">MKSMIIDYLSDVLEDYRPDDSGEQASYIPELAHADPDHLAVCLATIDGKVYAVGDPEVEFTIQSISKPFVYALALEDRGFDTILEQVSVEPSGEGFNELSLDDLGRPFNPMINAGAITTHSLIGGDDWTEGQRLQRIINGLSDFAGRRLQIDERVCGSELDHAHRNLAIAHMLRNYDVFTQNPPTVVEGYTRQCSLLVTARDLAIMAATLANKGINPLTGKQIVSARVVRQVLSVMTTCGMYNSAGDWVTQVGIPAKSGVAGGLLGALPGQVGLATFSPKLDNHGNSVRGVRIYERISRDMGLNLMEIPPTVQSVIRNTTVLNEGMGEDEVCVYALQGSLRFAGAEKIVREFSNQDIYEPKVAFDLTDVHALDRVARRMILEVARRLIQDGKKVYLIDPDDVIPAPNADHHADPHLKLKTKIEVVRSRSELRKEES</sequence>
<keyword evidence="4 7" id="KW-0378">Hydrolase</keyword>
<dbReference type="FunFam" id="3.40.710.10:FF:000005">
    <property type="entry name" value="Glutaminase"/>
    <property type="match status" value="1"/>
</dbReference>
<feature type="domain" description="STAS" evidence="8">
    <location>
        <begin position="329"/>
        <end position="403"/>
    </location>
</feature>
<dbReference type="InterPro" id="IPR015868">
    <property type="entry name" value="Glutaminase"/>
</dbReference>
<feature type="binding site" evidence="7">
    <location>
        <position position="190"/>
    </location>
    <ligand>
        <name>substrate</name>
    </ligand>
</feature>
<dbReference type="PANTHER" id="PTHR12544">
    <property type="entry name" value="GLUTAMINASE"/>
    <property type="match status" value="1"/>
</dbReference>
<dbReference type="NCBIfam" id="TIGR03814">
    <property type="entry name" value="Gln_ase"/>
    <property type="match status" value="1"/>
</dbReference>
<comment type="caution">
    <text evidence="9">The sequence shown here is derived from an EMBL/GenBank/DDBJ whole genome shotgun (WGS) entry which is preliminary data.</text>
</comment>
<feature type="binding site" evidence="7">
    <location>
        <position position="64"/>
    </location>
    <ligand>
        <name>substrate</name>
    </ligand>
</feature>
<feature type="binding site" evidence="7">
    <location>
        <position position="242"/>
    </location>
    <ligand>
        <name>substrate</name>
    </ligand>
</feature>
<dbReference type="Pfam" id="PF04960">
    <property type="entry name" value="Glutaminase"/>
    <property type="match status" value="1"/>
</dbReference>
<organism evidence="9 10">
    <name type="scientific">Corynebacterium falsenii</name>
    <dbReference type="NCBI Taxonomy" id="108486"/>
    <lineage>
        <taxon>Bacteria</taxon>
        <taxon>Bacillati</taxon>
        <taxon>Actinomycetota</taxon>
        <taxon>Actinomycetes</taxon>
        <taxon>Mycobacteriales</taxon>
        <taxon>Corynebacteriaceae</taxon>
        <taxon>Corynebacterium</taxon>
    </lineage>
</organism>
<evidence type="ECO:0000259" key="8">
    <source>
        <dbReference type="PROSITE" id="PS50801"/>
    </source>
</evidence>
<comment type="catalytic activity">
    <reaction evidence="5 7">
        <text>L-glutamine + H2O = L-glutamate + NH4(+)</text>
        <dbReference type="Rhea" id="RHEA:15889"/>
        <dbReference type="ChEBI" id="CHEBI:15377"/>
        <dbReference type="ChEBI" id="CHEBI:28938"/>
        <dbReference type="ChEBI" id="CHEBI:29985"/>
        <dbReference type="ChEBI" id="CHEBI:58359"/>
        <dbReference type="EC" id="3.5.1.2"/>
    </reaction>
</comment>
<dbReference type="GO" id="GO:0006543">
    <property type="term" value="P:L-glutamine catabolic process"/>
    <property type="evidence" value="ECO:0007669"/>
    <property type="project" value="TreeGrafter"/>
</dbReference>
<keyword evidence="10" id="KW-1185">Reference proteome</keyword>
<feature type="binding site" evidence="7">
    <location>
        <position position="159"/>
    </location>
    <ligand>
        <name>substrate</name>
    </ligand>
</feature>
<dbReference type="Pfam" id="PF01740">
    <property type="entry name" value="STAS"/>
    <property type="match status" value="1"/>
</dbReference>
<evidence type="ECO:0000256" key="1">
    <source>
        <dbReference type="ARBA" id="ARBA00011076"/>
    </source>
</evidence>
<dbReference type="SUPFAM" id="SSF56601">
    <property type="entry name" value="beta-lactamase/transpeptidase-like"/>
    <property type="match status" value="1"/>
</dbReference>
<evidence type="ECO:0000256" key="4">
    <source>
        <dbReference type="ARBA" id="ARBA00022801"/>
    </source>
</evidence>
<dbReference type="GO" id="GO:0006537">
    <property type="term" value="P:glutamate biosynthetic process"/>
    <property type="evidence" value="ECO:0007669"/>
    <property type="project" value="TreeGrafter"/>
</dbReference>
<evidence type="ECO:0000313" key="10">
    <source>
        <dbReference type="Proteomes" id="UP000285278"/>
    </source>
</evidence>
<dbReference type="InterPro" id="IPR012338">
    <property type="entry name" value="Beta-lactam/transpept-like"/>
</dbReference>
<reference evidence="9 10" key="1">
    <citation type="submission" date="2018-09" db="EMBL/GenBank/DDBJ databases">
        <title>Optimization and identification of Corynebacterium falsenii FN1-14 from fish paste.</title>
        <authorList>
            <person name="Daroonpunt R."/>
            <person name="Tanasupawat S."/>
        </authorList>
    </citation>
    <scope>NUCLEOTIDE SEQUENCE [LARGE SCALE GENOMIC DNA]</scope>
    <source>
        <strain evidence="9 10">FN1-14</strain>
    </source>
</reference>
<evidence type="ECO:0000256" key="6">
    <source>
        <dbReference type="ARBA" id="ARBA00070405"/>
    </source>
</evidence>
<dbReference type="NCBIfam" id="NF002134">
    <property type="entry name" value="PRK00971.1-4"/>
    <property type="match status" value="1"/>
</dbReference>
<name>A0A418Q5Q1_9CORY</name>
<evidence type="ECO:0000256" key="2">
    <source>
        <dbReference type="ARBA" id="ARBA00011881"/>
    </source>
</evidence>
<dbReference type="SUPFAM" id="SSF52091">
    <property type="entry name" value="SpoIIaa-like"/>
    <property type="match status" value="1"/>
</dbReference>
<feature type="binding site" evidence="7">
    <location>
        <position position="260"/>
    </location>
    <ligand>
        <name>substrate</name>
    </ligand>
</feature>
<dbReference type="GO" id="GO:0004359">
    <property type="term" value="F:glutaminase activity"/>
    <property type="evidence" value="ECO:0007669"/>
    <property type="project" value="UniProtKB-UniRule"/>
</dbReference>
<dbReference type="Proteomes" id="UP000285278">
    <property type="component" value="Unassembled WGS sequence"/>
</dbReference>
<dbReference type="PANTHER" id="PTHR12544:SF29">
    <property type="entry name" value="GLUTAMINASE"/>
    <property type="match status" value="1"/>
</dbReference>
<gene>
    <name evidence="7" type="primary">glsA</name>
    <name evidence="9" type="ORF">D3M95_08830</name>
</gene>
<evidence type="ECO:0000256" key="3">
    <source>
        <dbReference type="ARBA" id="ARBA00012918"/>
    </source>
</evidence>
<dbReference type="PROSITE" id="PS50801">
    <property type="entry name" value="STAS"/>
    <property type="match status" value="1"/>
</dbReference>
<dbReference type="EMBL" id="QXJK01000010">
    <property type="protein sequence ID" value="RIX33990.1"/>
    <property type="molecule type" value="Genomic_DNA"/>
</dbReference>
<dbReference type="Gene3D" id="3.40.710.10">
    <property type="entry name" value="DD-peptidase/beta-lactamase superfamily"/>
    <property type="match status" value="1"/>
</dbReference>
<dbReference type="InterPro" id="IPR036513">
    <property type="entry name" value="STAS_dom_sf"/>
</dbReference>
<dbReference type="Gene3D" id="3.30.750.24">
    <property type="entry name" value="STAS domain"/>
    <property type="match status" value="1"/>
</dbReference>
<feature type="binding site" evidence="7">
    <location>
        <position position="113"/>
    </location>
    <ligand>
        <name>substrate</name>
    </ligand>
</feature>
<dbReference type="RefSeq" id="WP_119665071.1">
    <property type="nucleotide sequence ID" value="NZ_QXJK01000010.1"/>
</dbReference>
<dbReference type="STRING" id="1451189.CFAL_02655"/>
<dbReference type="HAMAP" id="MF_00313">
    <property type="entry name" value="Glutaminase"/>
    <property type="match status" value="1"/>
</dbReference>
<keyword evidence="7" id="KW-0007">Acetylation</keyword>
<protein>
    <recommendedName>
        <fullName evidence="6 7">Glutaminase</fullName>
        <ecNumber evidence="3 7">3.5.1.2</ecNumber>
    </recommendedName>
</protein>